<evidence type="ECO:0000313" key="1">
    <source>
        <dbReference type="EMBL" id="MBB5081364.1"/>
    </source>
</evidence>
<organism evidence="1 2">
    <name type="scientific">Nonomuraea endophytica</name>
    <dbReference type="NCBI Taxonomy" id="714136"/>
    <lineage>
        <taxon>Bacteria</taxon>
        <taxon>Bacillati</taxon>
        <taxon>Actinomycetota</taxon>
        <taxon>Actinomycetes</taxon>
        <taxon>Streptosporangiales</taxon>
        <taxon>Streptosporangiaceae</taxon>
        <taxon>Nonomuraea</taxon>
    </lineage>
</organism>
<comment type="caution">
    <text evidence="1">The sequence shown here is derived from an EMBL/GenBank/DDBJ whole genome shotgun (WGS) entry which is preliminary data.</text>
</comment>
<dbReference type="EMBL" id="JACHIN010000010">
    <property type="protein sequence ID" value="MBB5081364.1"/>
    <property type="molecule type" value="Genomic_DNA"/>
</dbReference>
<keyword evidence="2" id="KW-1185">Reference proteome</keyword>
<protein>
    <submittedName>
        <fullName evidence="1">Uncharacterized protein</fullName>
    </submittedName>
</protein>
<proteinExistence type="predicted"/>
<evidence type="ECO:0000313" key="2">
    <source>
        <dbReference type="Proteomes" id="UP000568380"/>
    </source>
</evidence>
<gene>
    <name evidence="1" type="ORF">HNR40_006859</name>
</gene>
<dbReference type="Proteomes" id="UP000568380">
    <property type="component" value="Unassembled WGS sequence"/>
</dbReference>
<dbReference type="RefSeq" id="WP_184968672.1">
    <property type="nucleotide sequence ID" value="NZ_JACHIN010000010.1"/>
</dbReference>
<accession>A0A7W8A990</accession>
<dbReference type="AlphaFoldDB" id="A0A7W8A990"/>
<name>A0A7W8A990_9ACTN</name>
<sequence length="86" mass="9242">MYATPSIGRIVHYVSYGTPGGEYTSQCRAAQITEVAPDGNTVGLAVISPTGLFFHSLAQGGCEHHETYGVNPPARRGGTWHWPEQV</sequence>
<reference evidence="1 2" key="1">
    <citation type="submission" date="2020-08" db="EMBL/GenBank/DDBJ databases">
        <title>Genomic Encyclopedia of Type Strains, Phase IV (KMG-IV): sequencing the most valuable type-strain genomes for metagenomic binning, comparative biology and taxonomic classification.</title>
        <authorList>
            <person name="Goeker M."/>
        </authorList>
    </citation>
    <scope>NUCLEOTIDE SEQUENCE [LARGE SCALE GENOMIC DNA]</scope>
    <source>
        <strain evidence="1 2">DSM 45385</strain>
    </source>
</reference>